<dbReference type="Pfam" id="PF13412">
    <property type="entry name" value="HTH_24"/>
    <property type="match status" value="1"/>
</dbReference>
<organism evidence="5 6">
    <name type="scientific">Paraglaciecola mesophila</name>
    <dbReference type="NCBI Taxonomy" id="197222"/>
    <lineage>
        <taxon>Bacteria</taxon>
        <taxon>Pseudomonadati</taxon>
        <taxon>Pseudomonadota</taxon>
        <taxon>Gammaproteobacteria</taxon>
        <taxon>Alteromonadales</taxon>
        <taxon>Alteromonadaceae</taxon>
        <taxon>Paraglaciecola</taxon>
    </lineage>
</organism>
<dbReference type="Pfam" id="PF01037">
    <property type="entry name" value="AsnC_trans_reg"/>
    <property type="match status" value="1"/>
</dbReference>
<evidence type="ECO:0000313" key="6">
    <source>
        <dbReference type="Proteomes" id="UP001461163"/>
    </source>
</evidence>
<sequence length="142" mass="15896">MITKQEQQLLSILRSNARASISDLARVLNLSRSTVQNRMTKLEQSGVIKGYAVQYGSEYQDNLVSSHVSIKVRQKLTAKTNAELRQVSEVSELYAISGEYDLIAIVQAESLEQLSHILDNIGNLEGVERTNSSVILETKFKR</sequence>
<keyword evidence="6" id="KW-1185">Reference proteome</keyword>
<dbReference type="PROSITE" id="PS50956">
    <property type="entry name" value="HTH_ASNC_2"/>
    <property type="match status" value="1"/>
</dbReference>
<dbReference type="EMBL" id="JBBMQS010000008">
    <property type="protein sequence ID" value="MEM5498596.1"/>
    <property type="molecule type" value="Genomic_DNA"/>
</dbReference>
<dbReference type="InterPro" id="IPR036388">
    <property type="entry name" value="WH-like_DNA-bd_sf"/>
</dbReference>
<dbReference type="Gene3D" id="3.30.70.920">
    <property type="match status" value="1"/>
</dbReference>
<dbReference type="InterPro" id="IPR036390">
    <property type="entry name" value="WH_DNA-bd_sf"/>
</dbReference>
<gene>
    <name evidence="5" type="ORF">WNY77_14405</name>
</gene>
<dbReference type="PANTHER" id="PTHR30154">
    <property type="entry name" value="LEUCINE-RESPONSIVE REGULATORY PROTEIN"/>
    <property type="match status" value="1"/>
</dbReference>
<dbReference type="InterPro" id="IPR019888">
    <property type="entry name" value="Tscrpt_reg_AsnC-like"/>
</dbReference>
<evidence type="ECO:0000256" key="2">
    <source>
        <dbReference type="ARBA" id="ARBA00023125"/>
    </source>
</evidence>
<evidence type="ECO:0000256" key="3">
    <source>
        <dbReference type="ARBA" id="ARBA00023163"/>
    </source>
</evidence>
<keyword evidence="3" id="KW-0804">Transcription</keyword>
<comment type="caution">
    <text evidence="5">The sequence shown here is derived from an EMBL/GenBank/DDBJ whole genome shotgun (WGS) entry which is preliminary data.</text>
</comment>
<evidence type="ECO:0000256" key="1">
    <source>
        <dbReference type="ARBA" id="ARBA00023015"/>
    </source>
</evidence>
<keyword evidence="1" id="KW-0805">Transcription regulation</keyword>
<dbReference type="SUPFAM" id="SSF54909">
    <property type="entry name" value="Dimeric alpha+beta barrel"/>
    <property type="match status" value="1"/>
</dbReference>
<dbReference type="PRINTS" id="PR00033">
    <property type="entry name" value="HTHASNC"/>
</dbReference>
<name>A0ABU9SXJ4_9ALTE</name>
<dbReference type="PANTHER" id="PTHR30154:SF53">
    <property type="entry name" value="HTH-TYPE TRANSCRIPTIONAL REGULATOR LRPC"/>
    <property type="match status" value="1"/>
</dbReference>
<dbReference type="SUPFAM" id="SSF46785">
    <property type="entry name" value="Winged helix' DNA-binding domain"/>
    <property type="match status" value="1"/>
</dbReference>
<evidence type="ECO:0000313" key="5">
    <source>
        <dbReference type="EMBL" id="MEM5498596.1"/>
    </source>
</evidence>
<dbReference type="InterPro" id="IPR019887">
    <property type="entry name" value="Tscrpt_reg_AsnC/Lrp_C"/>
</dbReference>
<keyword evidence="2" id="KW-0238">DNA-binding</keyword>
<reference evidence="5 6" key="1">
    <citation type="submission" date="2024-03" db="EMBL/GenBank/DDBJ databases">
        <title>Community enrichment and isolation of bacterial strains for fucoidan degradation.</title>
        <authorList>
            <person name="Sichert A."/>
        </authorList>
    </citation>
    <scope>NUCLEOTIDE SEQUENCE [LARGE SCALE GENOMIC DNA]</scope>
    <source>
        <strain evidence="5 6">AS12</strain>
    </source>
</reference>
<dbReference type="InterPro" id="IPR011008">
    <property type="entry name" value="Dimeric_a/b-barrel"/>
</dbReference>
<dbReference type="InterPro" id="IPR000485">
    <property type="entry name" value="AsnC-type_HTH_dom"/>
</dbReference>
<accession>A0ABU9SXJ4</accession>
<dbReference type="RefSeq" id="WP_006992382.1">
    <property type="nucleotide sequence ID" value="NZ_JBBMQS010000008.1"/>
</dbReference>
<protein>
    <submittedName>
        <fullName evidence="5">Lrp/AsnC family transcriptional regulator</fullName>
    </submittedName>
</protein>
<dbReference type="Proteomes" id="UP001461163">
    <property type="component" value="Unassembled WGS sequence"/>
</dbReference>
<dbReference type="SMART" id="SM00344">
    <property type="entry name" value="HTH_ASNC"/>
    <property type="match status" value="1"/>
</dbReference>
<dbReference type="Gene3D" id="1.10.10.10">
    <property type="entry name" value="Winged helix-like DNA-binding domain superfamily/Winged helix DNA-binding domain"/>
    <property type="match status" value="1"/>
</dbReference>
<feature type="domain" description="HTH asnC-type" evidence="4">
    <location>
        <begin position="2"/>
        <end position="64"/>
    </location>
</feature>
<proteinExistence type="predicted"/>
<evidence type="ECO:0000259" key="4">
    <source>
        <dbReference type="PROSITE" id="PS50956"/>
    </source>
</evidence>